<organism evidence="8 9">
    <name type="scientific">Streptomyces buecherae</name>
    <dbReference type="NCBI Taxonomy" id="2763006"/>
    <lineage>
        <taxon>Bacteria</taxon>
        <taxon>Bacillati</taxon>
        <taxon>Actinomycetota</taxon>
        <taxon>Actinomycetes</taxon>
        <taxon>Kitasatosporales</taxon>
        <taxon>Streptomycetaceae</taxon>
        <taxon>Streptomyces</taxon>
    </lineage>
</organism>
<evidence type="ECO:0000256" key="1">
    <source>
        <dbReference type="ARBA" id="ARBA00022491"/>
    </source>
</evidence>
<dbReference type="InterPro" id="IPR014710">
    <property type="entry name" value="RmlC-like_jellyroll"/>
</dbReference>
<dbReference type="CDD" id="cd06124">
    <property type="entry name" value="cupin_NimR-like_N"/>
    <property type="match status" value="1"/>
</dbReference>
<name>A0A7H8N294_9ACTN</name>
<dbReference type="InterPro" id="IPR011051">
    <property type="entry name" value="RmlC_Cupin_sf"/>
</dbReference>
<reference evidence="8 9" key="1">
    <citation type="submission" date="2020-06" db="EMBL/GenBank/DDBJ databases">
        <title>Genome mining for natural products.</title>
        <authorList>
            <person name="Zhang B."/>
            <person name="Shi J."/>
            <person name="Ge H."/>
        </authorList>
    </citation>
    <scope>NUCLEOTIDE SEQUENCE [LARGE SCALE GENOMIC DNA]</scope>
    <source>
        <strain evidence="8 9">NA00687</strain>
    </source>
</reference>
<dbReference type="PANTHER" id="PTHR11019">
    <property type="entry name" value="HTH-TYPE TRANSCRIPTIONAL REGULATOR NIMR"/>
    <property type="match status" value="1"/>
</dbReference>
<dbReference type="Pfam" id="PF07883">
    <property type="entry name" value="Cupin_2"/>
    <property type="match status" value="1"/>
</dbReference>
<keyword evidence="1" id="KW-0678">Repressor</keyword>
<dbReference type="Proteomes" id="UP000509303">
    <property type="component" value="Chromosome"/>
</dbReference>
<evidence type="ECO:0000313" key="8">
    <source>
        <dbReference type="EMBL" id="QKW48516.1"/>
    </source>
</evidence>
<keyword evidence="4" id="KW-0804">Transcription</keyword>
<dbReference type="Gene3D" id="1.10.10.60">
    <property type="entry name" value="Homeodomain-like"/>
    <property type="match status" value="2"/>
</dbReference>
<dbReference type="InterPro" id="IPR018060">
    <property type="entry name" value="HTH_AraC"/>
</dbReference>
<accession>A0A7H8N294</accession>
<evidence type="ECO:0000256" key="2">
    <source>
        <dbReference type="ARBA" id="ARBA00023015"/>
    </source>
</evidence>
<keyword evidence="2" id="KW-0805">Transcription regulation</keyword>
<dbReference type="AlphaFoldDB" id="A0A7H8N294"/>
<dbReference type="InterPro" id="IPR009057">
    <property type="entry name" value="Homeodomain-like_sf"/>
</dbReference>
<dbReference type="SMART" id="SM00342">
    <property type="entry name" value="HTH_ARAC"/>
    <property type="match status" value="1"/>
</dbReference>
<dbReference type="Gene3D" id="2.60.120.10">
    <property type="entry name" value="Jelly Rolls"/>
    <property type="match status" value="1"/>
</dbReference>
<evidence type="ECO:0000259" key="7">
    <source>
        <dbReference type="PROSITE" id="PS01124"/>
    </source>
</evidence>
<sequence length="249" mass="27181">MSEIRHTPRASTAVRRLPPGFGVGAHHHDDHQIIYAGRGVLSVTTDAGSWVAPATSALWVPAGTVHEPRAWGETDLHTVGLPATVNPLRLGRPAVIAVGPLLRELILEYTRDPDDGGPERRRLLRVLLDQLRHSPRRPIHLPTARDPRLAAVCALLVDDPSDGRTLTALGAAVGASDRTLARLFRAEMGMTFPQWRTQLRLHRALLLLAEGMPVTAVAHRCGWASASAFIDVFRRTLGHTPGARKLPYD</sequence>
<keyword evidence="3" id="KW-0238">DNA-binding</keyword>
<dbReference type="RefSeq" id="WP_176160213.1">
    <property type="nucleotide sequence ID" value="NZ_CP054929.1"/>
</dbReference>
<protein>
    <recommendedName>
        <fullName evidence="5">HTH-type transcriptional regulator RipA</fullName>
    </recommendedName>
    <alternativeName>
        <fullName evidence="6">Repressor of iron proteins A</fullName>
    </alternativeName>
</protein>
<dbReference type="GO" id="GO:0043565">
    <property type="term" value="F:sequence-specific DNA binding"/>
    <property type="evidence" value="ECO:0007669"/>
    <property type="project" value="InterPro"/>
</dbReference>
<dbReference type="GO" id="GO:0003700">
    <property type="term" value="F:DNA-binding transcription factor activity"/>
    <property type="evidence" value="ECO:0007669"/>
    <property type="project" value="InterPro"/>
</dbReference>
<feature type="domain" description="HTH araC/xylS-type" evidence="7">
    <location>
        <begin position="150"/>
        <end position="247"/>
    </location>
</feature>
<evidence type="ECO:0000256" key="3">
    <source>
        <dbReference type="ARBA" id="ARBA00023125"/>
    </source>
</evidence>
<dbReference type="InterPro" id="IPR013096">
    <property type="entry name" value="Cupin_2"/>
</dbReference>
<keyword evidence="9" id="KW-1185">Reference proteome</keyword>
<dbReference type="PROSITE" id="PS01124">
    <property type="entry name" value="HTH_ARAC_FAMILY_2"/>
    <property type="match status" value="1"/>
</dbReference>
<evidence type="ECO:0000256" key="6">
    <source>
        <dbReference type="ARBA" id="ARBA00079449"/>
    </source>
</evidence>
<gene>
    <name evidence="8" type="ORF">HUT08_01975</name>
</gene>
<dbReference type="PANTHER" id="PTHR11019:SF199">
    <property type="entry name" value="HTH-TYPE TRANSCRIPTIONAL REGULATOR NIMR"/>
    <property type="match status" value="1"/>
</dbReference>
<dbReference type="FunFam" id="1.10.10.60:FF:000132">
    <property type="entry name" value="AraC family transcriptional regulator"/>
    <property type="match status" value="1"/>
</dbReference>
<dbReference type="SUPFAM" id="SSF46689">
    <property type="entry name" value="Homeodomain-like"/>
    <property type="match status" value="1"/>
</dbReference>
<dbReference type="Pfam" id="PF12833">
    <property type="entry name" value="HTH_18"/>
    <property type="match status" value="1"/>
</dbReference>
<proteinExistence type="predicted"/>
<dbReference type="EMBL" id="CP054929">
    <property type="protein sequence ID" value="QKW48516.1"/>
    <property type="molecule type" value="Genomic_DNA"/>
</dbReference>
<evidence type="ECO:0000256" key="4">
    <source>
        <dbReference type="ARBA" id="ARBA00023163"/>
    </source>
</evidence>
<evidence type="ECO:0000256" key="5">
    <source>
        <dbReference type="ARBA" id="ARBA00074140"/>
    </source>
</evidence>
<dbReference type="SUPFAM" id="SSF51182">
    <property type="entry name" value="RmlC-like cupins"/>
    <property type="match status" value="1"/>
</dbReference>
<evidence type="ECO:0000313" key="9">
    <source>
        <dbReference type="Proteomes" id="UP000509303"/>
    </source>
</evidence>